<keyword evidence="1" id="KW-0472">Membrane</keyword>
<protein>
    <recommendedName>
        <fullName evidence="3">Type 4b pilus protein PilO2</fullName>
    </recommendedName>
</protein>
<reference evidence="2" key="1">
    <citation type="submission" date="2021-03" db="EMBL/GenBank/DDBJ databases">
        <title>Whole genome sequence of tetracycline resistant plasmid in Escherichia coli.</title>
        <authorList>
            <person name="Usui M."/>
            <person name="Fukuda A."/>
        </authorList>
    </citation>
    <scope>NUCLEOTIDE SEQUENCE</scope>
    <source>
        <strain evidence="2">K38</strain>
        <plasmid evidence="2">pK38</plasmid>
    </source>
</reference>
<feature type="transmembrane region" description="Helical" evidence="1">
    <location>
        <begin position="129"/>
        <end position="146"/>
    </location>
</feature>
<evidence type="ECO:0000313" key="2">
    <source>
        <dbReference type="EMBL" id="BCT73783.1"/>
    </source>
</evidence>
<keyword evidence="1" id="KW-1133">Transmembrane helix</keyword>
<accession>A0A811APM3</accession>
<proteinExistence type="predicted"/>
<dbReference type="AlphaFoldDB" id="A0A811APM3"/>
<keyword evidence="2" id="KW-0614">Plasmid</keyword>
<dbReference type="EMBL" id="LC620534">
    <property type="protein sequence ID" value="BCT73783.1"/>
    <property type="molecule type" value="Genomic_DNA"/>
</dbReference>
<sequence length="175" mass="19099">MVAAVSQNTLPKGSRRYFSLAMLILPLLEPGGYAIVELSQANDTELYGFVSAVDGIPVSDSVGTREEIREAREIFLTINSAPEHGWTCYEPPSFNGPDGRGPLPLETLTGAGKYPAEARLHPVSRGPQLIPVLLILTLLGTAWYGWQYYERLKAEKAALAEAAQKPQRNGSHHRG</sequence>
<feature type="transmembrane region" description="Helical" evidence="1">
    <location>
        <begin position="17"/>
        <end position="36"/>
    </location>
</feature>
<dbReference type="InterPro" id="IPR009663">
    <property type="entry name" value="PAP_PilO"/>
</dbReference>
<name>A0A811APM3_ECOLX</name>
<geneLocation type="plasmid" evidence="2">
    <name>pK38</name>
</geneLocation>
<evidence type="ECO:0008006" key="3">
    <source>
        <dbReference type="Google" id="ProtNLM"/>
    </source>
</evidence>
<keyword evidence="1" id="KW-0812">Transmembrane</keyword>
<dbReference type="Pfam" id="PF06864">
    <property type="entry name" value="PAP_PilO"/>
    <property type="match status" value="1"/>
</dbReference>
<evidence type="ECO:0000256" key="1">
    <source>
        <dbReference type="SAM" id="Phobius"/>
    </source>
</evidence>
<organism evidence="2">
    <name type="scientific">Escherichia coli</name>
    <dbReference type="NCBI Taxonomy" id="562"/>
    <lineage>
        <taxon>Bacteria</taxon>
        <taxon>Pseudomonadati</taxon>
        <taxon>Pseudomonadota</taxon>
        <taxon>Gammaproteobacteria</taxon>
        <taxon>Enterobacterales</taxon>
        <taxon>Enterobacteriaceae</taxon>
        <taxon>Escherichia</taxon>
    </lineage>
</organism>